<gene>
    <name evidence="4" type="ORF">HanXRQr2_Chr15g0714421</name>
</gene>
<name>A0A9K3E5C6_HELAN</name>
<comment type="similarity">
    <text evidence="1">Belongs to the PPR family. P subfamily.</text>
</comment>
<evidence type="ECO:0000256" key="1">
    <source>
        <dbReference type="ARBA" id="ARBA00007626"/>
    </source>
</evidence>
<proteinExistence type="inferred from homology"/>
<keyword evidence="2" id="KW-0677">Repeat</keyword>
<dbReference type="PROSITE" id="PS51375">
    <property type="entry name" value="PPR"/>
    <property type="match status" value="2"/>
</dbReference>
<accession>A0A9K3E5C6</accession>
<dbReference type="InterPro" id="IPR002885">
    <property type="entry name" value="PPR_rpt"/>
</dbReference>
<feature type="repeat" description="PPR" evidence="3">
    <location>
        <begin position="25"/>
        <end position="59"/>
    </location>
</feature>
<feature type="repeat" description="PPR" evidence="3">
    <location>
        <begin position="60"/>
        <end position="94"/>
    </location>
</feature>
<evidence type="ECO:0000256" key="3">
    <source>
        <dbReference type="PROSITE-ProRule" id="PRU00708"/>
    </source>
</evidence>
<sequence>MSKCGKLDIAMDLFQDLTLKGLQPNVRTYTVMVGGLCGEGLLKEAKHLFRKMDETGCPPNSVTYNVLLQGYLKNQNYDDVEMLLQEMDGRSYSLDASTLSMLIDEIAAGSVDRSMLKLIGKLVPKEMMDTTA</sequence>
<organism evidence="4 5">
    <name type="scientific">Helianthus annuus</name>
    <name type="common">Common sunflower</name>
    <dbReference type="NCBI Taxonomy" id="4232"/>
    <lineage>
        <taxon>Eukaryota</taxon>
        <taxon>Viridiplantae</taxon>
        <taxon>Streptophyta</taxon>
        <taxon>Embryophyta</taxon>
        <taxon>Tracheophyta</taxon>
        <taxon>Spermatophyta</taxon>
        <taxon>Magnoliopsida</taxon>
        <taxon>eudicotyledons</taxon>
        <taxon>Gunneridae</taxon>
        <taxon>Pentapetalae</taxon>
        <taxon>asterids</taxon>
        <taxon>campanulids</taxon>
        <taxon>Asterales</taxon>
        <taxon>Asteraceae</taxon>
        <taxon>Asteroideae</taxon>
        <taxon>Heliantheae alliance</taxon>
        <taxon>Heliantheae</taxon>
        <taxon>Helianthus</taxon>
    </lineage>
</organism>
<dbReference type="PANTHER" id="PTHR47933">
    <property type="entry name" value="PENTATRICOPEPTIDE REPEAT-CONTAINING PROTEIN 1, MITOCHONDRIAL"/>
    <property type="match status" value="1"/>
</dbReference>
<dbReference type="PANTHER" id="PTHR47933:SF2">
    <property type="entry name" value="PPR CONTAINING PLANT-LIKE PROTEIN"/>
    <property type="match status" value="1"/>
</dbReference>
<dbReference type="Gene3D" id="1.25.40.10">
    <property type="entry name" value="Tetratricopeptide repeat domain"/>
    <property type="match status" value="1"/>
</dbReference>
<reference evidence="4" key="1">
    <citation type="journal article" date="2017" name="Nature">
        <title>The sunflower genome provides insights into oil metabolism, flowering and Asterid evolution.</title>
        <authorList>
            <person name="Badouin H."/>
            <person name="Gouzy J."/>
            <person name="Grassa C.J."/>
            <person name="Murat F."/>
            <person name="Staton S.E."/>
            <person name="Cottret L."/>
            <person name="Lelandais-Briere C."/>
            <person name="Owens G.L."/>
            <person name="Carrere S."/>
            <person name="Mayjonade B."/>
            <person name="Legrand L."/>
            <person name="Gill N."/>
            <person name="Kane N.C."/>
            <person name="Bowers J.E."/>
            <person name="Hubner S."/>
            <person name="Bellec A."/>
            <person name="Berard A."/>
            <person name="Berges H."/>
            <person name="Blanchet N."/>
            <person name="Boniface M.C."/>
            <person name="Brunel D."/>
            <person name="Catrice O."/>
            <person name="Chaidir N."/>
            <person name="Claudel C."/>
            <person name="Donnadieu C."/>
            <person name="Faraut T."/>
            <person name="Fievet G."/>
            <person name="Helmstetter N."/>
            <person name="King M."/>
            <person name="Knapp S.J."/>
            <person name="Lai Z."/>
            <person name="Le Paslier M.C."/>
            <person name="Lippi Y."/>
            <person name="Lorenzon L."/>
            <person name="Mandel J.R."/>
            <person name="Marage G."/>
            <person name="Marchand G."/>
            <person name="Marquand E."/>
            <person name="Bret-Mestries E."/>
            <person name="Morien E."/>
            <person name="Nambeesan S."/>
            <person name="Nguyen T."/>
            <person name="Pegot-Espagnet P."/>
            <person name="Pouilly N."/>
            <person name="Raftis F."/>
            <person name="Sallet E."/>
            <person name="Schiex T."/>
            <person name="Thomas J."/>
            <person name="Vandecasteele C."/>
            <person name="Vares D."/>
            <person name="Vear F."/>
            <person name="Vautrin S."/>
            <person name="Crespi M."/>
            <person name="Mangin B."/>
            <person name="Burke J.M."/>
            <person name="Salse J."/>
            <person name="Munos S."/>
            <person name="Vincourt P."/>
            <person name="Rieseberg L.H."/>
            <person name="Langlade N.B."/>
        </authorList>
    </citation>
    <scope>NUCLEOTIDE SEQUENCE</scope>
    <source>
        <tissue evidence="4">Leaves</tissue>
    </source>
</reference>
<dbReference type="InterPro" id="IPR011990">
    <property type="entry name" value="TPR-like_helical_dom_sf"/>
</dbReference>
<dbReference type="InterPro" id="IPR051240">
    <property type="entry name" value="Mito_RNA-Proc/Resp"/>
</dbReference>
<dbReference type="EMBL" id="MNCJ02000330">
    <property type="protein sequence ID" value="KAF5766356.1"/>
    <property type="molecule type" value="Genomic_DNA"/>
</dbReference>
<keyword evidence="5" id="KW-1185">Reference proteome</keyword>
<protein>
    <submittedName>
        <fullName evidence="4">Tetratricopeptide-like helical domain superfamily</fullName>
    </submittedName>
</protein>
<evidence type="ECO:0000256" key="2">
    <source>
        <dbReference type="ARBA" id="ARBA00022737"/>
    </source>
</evidence>
<comment type="caution">
    <text evidence="4">The sequence shown here is derived from an EMBL/GenBank/DDBJ whole genome shotgun (WGS) entry which is preliminary data.</text>
</comment>
<evidence type="ECO:0000313" key="5">
    <source>
        <dbReference type="Proteomes" id="UP000215914"/>
    </source>
</evidence>
<evidence type="ECO:0000313" key="4">
    <source>
        <dbReference type="EMBL" id="KAF5766356.1"/>
    </source>
</evidence>
<dbReference type="Pfam" id="PF13041">
    <property type="entry name" value="PPR_2"/>
    <property type="match status" value="1"/>
</dbReference>
<dbReference type="NCBIfam" id="TIGR00756">
    <property type="entry name" value="PPR"/>
    <property type="match status" value="2"/>
</dbReference>
<dbReference type="Gramene" id="mRNA:HanXRQr2_Chr15g0714421">
    <property type="protein sequence ID" value="CDS:HanXRQr2_Chr15g0714421.1"/>
    <property type="gene ID" value="HanXRQr2_Chr15g0714421"/>
</dbReference>
<dbReference type="AlphaFoldDB" id="A0A9K3E5C6"/>
<dbReference type="Proteomes" id="UP000215914">
    <property type="component" value="Unassembled WGS sequence"/>
</dbReference>
<reference evidence="4" key="2">
    <citation type="submission" date="2020-06" db="EMBL/GenBank/DDBJ databases">
        <title>Helianthus annuus Genome sequencing and assembly Release 2.</title>
        <authorList>
            <person name="Gouzy J."/>
            <person name="Langlade N."/>
            <person name="Munos S."/>
        </authorList>
    </citation>
    <scope>NUCLEOTIDE SEQUENCE</scope>
    <source>
        <tissue evidence="4">Leaves</tissue>
    </source>
</reference>